<accession>D8T2D0</accession>
<proteinExistence type="predicted"/>
<dbReference type="PANTHER" id="PTHR31676:SF160">
    <property type="entry name" value="OS01G0652700 PROTEIN"/>
    <property type="match status" value="1"/>
</dbReference>
<dbReference type="InterPro" id="IPR007493">
    <property type="entry name" value="DUF538"/>
</dbReference>
<dbReference type="InParanoid" id="D8T2D0"/>
<evidence type="ECO:0000313" key="2">
    <source>
        <dbReference type="Proteomes" id="UP000001514"/>
    </source>
</evidence>
<evidence type="ECO:0000313" key="1">
    <source>
        <dbReference type="EMBL" id="EFJ09187.1"/>
    </source>
</evidence>
<dbReference type="Gramene" id="EFJ09187">
    <property type="protein sequence ID" value="EFJ09187"/>
    <property type="gene ID" value="SELMODRAFT_130246"/>
</dbReference>
<dbReference type="eggNOG" id="ENOG502RZ4J">
    <property type="taxonomic scope" value="Eukaryota"/>
</dbReference>
<dbReference type="Proteomes" id="UP000001514">
    <property type="component" value="Unassembled WGS sequence"/>
</dbReference>
<sequence length="139" mass="15294">MADQDLKKDAVVWKGPESLKQAISLLEEFKLPGGLLPLEEVIEVGYVKATGYMWITTAKKIEHNFAKIKKLVSYSTSIHGFLSDKKIAKLQGVKAKELLIWAPVGQIMADADDAVKSVHFKSFAGITKTFPTEAFALGE</sequence>
<protein>
    <recommendedName>
        <fullName evidence="3">DUF538 family protein</fullName>
    </recommendedName>
</protein>
<dbReference type="HOGENOM" id="CLU_105193_2_0_1"/>
<dbReference type="KEGG" id="smo:SELMODRAFT_130246"/>
<dbReference type="Gene3D" id="2.30.240.10">
    <property type="entry name" value="At5g01610-like"/>
    <property type="match status" value="1"/>
</dbReference>
<dbReference type="SUPFAM" id="SSF141562">
    <property type="entry name" value="At5g01610-like"/>
    <property type="match status" value="1"/>
</dbReference>
<reference evidence="1 2" key="1">
    <citation type="journal article" date="2011" name="Science">
        <title>The Selaginella genome identifies genetic changes associated with the evolution of vascular plants.</title>
        <authorList>
            <person name="Banks J.A."/>
            <person name="Nishiyama T."/>
            <person name="Hasebe M."/>
            <person name="Bowman J.L."/>
            <person name="Gribskov M."/>
            <person name="dePamphilis C."/>
            <person name="Albert V.A."/>
            <person name="Aono N."/>
            <person name="Aoyama T."/>
            <person name="Ambrose B.A."/>
            <person name="Ashton N.W."/>
            <person name="Axtell M.J."/>
            <person name="Barker E."/>
            <person name="Barker M.S."/>
            <person name="Bennetzen J.L."/>
            <person name="Bonawitz N.D."/>
            <person name="Chapple C."/>
            <person name="Cheng C."/>
            <person name="Correa L.G."/>
            <person name="Dacre M."/>
            <person name="DeBarry J."/>
            <person name="Dreyer I."/>
            <person name="Elias M."/>
            <person name="Engstrom E.M."/>
            <person name="Estelle M."/>
            <person name="Feng L."/>
            <person name="Finet C."/>
            <person name="Floyd S.K."/>
            <person name="Frommer W.B."/>
            <person name="Fujita T."/>
            <person name="Gramzow L."/>
            <person name="Gutensohn M."/>
            <person name="Harholt J."/>
            <person name="Hattori M."/>
            <person name="Heyl A."/>
            <person name="Hirai T."/>
            <person name="Hiwatashi Y."/>
            <person name="Ishikawa M."/>
            <person name="Iwata M."/>
            <person name="Karol K.G."/>
            <person name="Koehler B."/>
            <person name="Kolukisaoglu U."/>
            <person name="Kubo M."/>
            <person name="Kurata T."/>
            <person name="Lalonde S."/>
            <person name="Li K."/>
            <person name="Li Y."/>
            <person name="Litt A."/>
            <person name="Lyons E."/>
            <person name="Manning G."/>
            <person name="Maruyama T."/>
            <person name="Michael T.P."/>
            <person name="Mikami K."/>
            <person name="Miyazaki S."/>
            <person name="Morinaga S."/>
            <person name="Murata T."/>
            <person name="Mueller-Roeber B."/>
            <person name="Nelson D.R."/>
            <person name="Obara M."/>
            <person name="Oguri Y."/>
            <person name="Olmstead R.G."/>
            <person name="Onodera N."/>
            <person name="Petersen B.L."/>
            <person name="Pils B."/>
            <person name="Prigge M."/>
            <person name="Rensing S.A."/>
            <person name="Riano-Pachon D.M."/>
            <person name="Roberts A.W."/>
            <person name="Sato Y."/>
            <person name="Scheller H.V."/>
            <person name="Schulz B."/>
            <person name="Schulz C."/>
            <person name="Shakirov E.V."/>
            <person name="Shibagaki N."/>
            <person name="Shinohara N."/>
            <person name="Shippen D.E."/>
            <person name="Soerensen I."/>
            <person name="Sotooka R."/>
            <person name="Sugimoto N."/>
            <person name="Sugita M."/>
            <person name="Sumikawa N."/>
            <person name="Tanurdzic M."/>
            <person name="Theissen G."/>
            <person name="Ulvskov P."/>
            <person name="Wakazuki S."/>
            <person name="Weng J.K."/>
            <person name="Willats W.W."/>
            <person name="Wipf D."/>
            <person name="Wolf P.G."/>
            <person name="Yang L."/>
            <person name="Zimmer A.D."/>
            <person name="Zhu Q."/>
            <person name="Mitros T."/>
            <person name="Hellsten U."/>
            <person name="Loque D."/>
            <person name="Otillar R."/>
            <person name="Salamov A."/>
            <person name="Schmutz J."/>
            <person name="Shapiro H."/>
            <person name="Lindquist E."/>
            <person name="Lucas S."/>
            <person name="Rokhsar D."/>
            <person name="Grigoriev I.V."/>
        </authorList>
    </citation>
    <scope>NUCLEOTIDE SEQUENCE [LARGE SCALE GENOMIC DNA]</scope>
</reference>
<gene>
    <name evidence="1" type="ORF">SELMODRAFT_130246</name>
</gene>
<dbReference type="InterPro" id="IPR036758">
    <property type="entry name" value="At5g01610-like"/>
</dbReference>
<dbReference type="EMBL" id="GL377665">
    <property type="protein sequence ID" value="EFJ09187.1"/>
    <property type="molecule type" value="Genomic_DNA"/>
</dbReference>
<dbReference type="PANTHER" id="PTHR31676">
    <property type="entry name" value="T31J12.3 PROTEIN-RELATED"/>
    <property type="match status" value="1"/>
</dbReference>
<organism evidence="2">
    <name type="scientific">Selaginella moellendorffii</name>
    <name type="common">Spikemoss</name>
    <dbReference type="NCBI Taxonomy" id="88036"/>
    <lineage>
        <taxon>Eukaryota</taxon>
        <taxon>Viridiplantae</taxon>
        <taxon>Streptophyta</taxon>
        <taxon>Embryophyta</taxon>
        <taxon>Tracheophyta</taxon>
        <taxon>Lycopodiopsida</taxon>
        <taxon>Selaginellales</taxon>
        <taxon>Selaginellaceae</taxon>
        <taxon>Selaginella</taxon>
    </lineage>
</organism>
<dbReference type="OMA" id="YMWILQN"/>
<keyword evidence="2" id="KW-1185">Reference proteome</keyword>
<evidence type="ECO:0008006" key="3">
    <source>
        <dbReference type="Google" id="ProtNLM"/>
    </source>
</evidence>
<name>D8T2D0_SELML</name>
<dbReference type="Pfam" id="PF04398">
    <property type="entry name" value="DUF538"/>
    <property type="match status" value="1"/>
</dbReference>
<dbReference type="AlphaFoldDB" id="D8T2D0"/>
<dbReference type="OrthoDB" id="1885001at2759"/>